<organism evidence="1 4">
    <name type="scientific">Plasmodium ovale wallikeri</name>
    <dbReference type="NCBI Taxonomy" id="864142"/>
    <lineage>
        <taxon>Eukaryota</taxon>
        <taxon>Sar</taxon>
        <taxon>Alveolata</taxon>
        <taxon>Apicomplexa</taxon>
        <taxon>Aconoidasida</taxon>
        <taxon>Haemosporida</taxon>
        <taxon>Plasmodiidae</taxon>
        <taxon>Plasmodium</taxon>
        <taxon>Plasmodium (Plasmodium)</taxon>
    </lineage>
</organism>
<name>A0A1A8YPV7_PLAOA</name>
<sequence>MDDMDMANVTCKRNCSAQELLQLIPGQSRAGVSRVRIYCLGLPFGELPKGHLTAEGIIPILREARGKT</sequence>
<reference evidence="3 4" key="1">
    <citation type="submission" date="2016-05" db="EMBL/GenBank/DDBJ databases">
        <authorList>
            <person name="Naeem Raeece"/>
        </authorList>
    </citation>
    <scope>NUCLEOTIDE SEQUENCE [LARGE SCALE GENOMIC DNA]</scope>
</reference>
<dbReference type="AlphaFoldDB" id="A0A1A8YPV7"/>
<reference evidence="1" key="2">
    <citation type="submission" date="2016-05" db="EMBL/GenBank/DDBJ databases">
        <authorList>
            <person name="Lavstsen T."/>
            <person name="Jespersen J.S."/>
        </authorList>
    </citation>
    <scope>NUCLEOTIDE SEQUENCE [LARGE SCALE GENOMIC DNA]</scope>
</reference>
<evidence type="ECO:0000313" key="4">
    <source>
        <dbReference type="Proteomes" id="UP000078555"/>
    </source>
</evidence>
<accession>A0A1A8YPV7</accession>
<dbReference type="EMBL" id="FLRD01000058">
    <property type="protein sequence ID" value="SBT33636.1"/>
    <property type="molecule type" value="Genomic_DNA"/>
</dbReference>
<dbReference type="Proteomes" id="UP000078555">
    <property type="component" value="Unassembled WGS sequence"/>
</dbReference>
<dbReference type="Proteomes" id="UP000078550">
    <property type="component" value="Unassembled WGS sequence"/>
</dbReference>
<dbReference type="EMBL" id="FLRE01000070">
    <property type="protein sequence ID" value="SBT34060.1"/>
    <property type="molecule type" value="Genomic_DNA"/>
</dbReference>
<keyword evidence="4" id="KW-1185">Reference proteome</keyword>
<evidence type="ECO:0000313" key="1">
    <source>
        <dbReference type="EMBL" id="SBT33636.1"/>
    </source>
</evidence>
<gene>
    <name evidence="1" type="ORF">POVWA1_018090</name>
    <name evidence="2" type="ORF">POVWA2_017980</name>
</gene>
<evidence type="ECO:0000313" key="3">
    <source>
        <dbReference type="Proteomes" id="UP000078550"/>
    </source>
</evidence>
<protein>
    <submittedName>
        <fullName evidence="1">Uncharacterized protein</fullName>
    </submittedName>
</protein>
<evidence type="ECO:0000313" key="2">
    <source>
        <dbReference type="EMBL" id="SBT34060.1"/>
    </source>
</evidence>
<proteinExistence type="predicted"/>